<comment type="similarity">
    <text evidence="1">Belongs to the SMC family. SbcC subfamily.</text>
</comment>
<comment type="subunit">
    <text evidence="2">Heterodimer of SbcC and SbcD.</text>
</comment>
<protein>
    <recommendedName>
        <fullName evidence="3">Nuclease SbcCD subunit C</fullName>
    </recommendedName>
</protein>
<keyword evidence="4" id="KW-0175">Coiled coil</keyword>
<evidence type="ECO:0000313" key="6">
    <source>
        <dbReference type="EMBL" id="KXB56875.1"/>
    </source>
</evidence>
<reference evidence="7" key="1">
    <citation type="submission" date="2016-01" db="EMBL/GenBank/DDBJ databases">
        <authorList>
            <person name="Mitreva M."/>
            <person name="Pepin K.H."/>
            <person name="Mihindukulasuriya K.A."/>
            <person name="Fulton R."/>
            <person name="Fronick C."/>
            <person name="O'Laughlin M."/>
            <person name="Miner T."/>
            <person name="Herter B."/>
            <person name="Rosa B.A."/>
            <person name="Cordes M."/>
            <person name="Tomlinson C."/>
            <person name="Wollam A."/>
            <person name="Palsikar V.B."/>
            <person name="Mardis E.R."/>
            <person name="Wilson R.K."/>
        </authorList>
    </citation>
    <scope>NUCLEOTIDE SEQUENCE [LARGE SCALE GENOMIC DNA]</scope>
    <source>
        <strain evidence="7">DNF00896</strain>
    </source>
</reference>
<evidence type="ECO:0000256" key="3">
    <source>
        <dbReference type="ARBA" id="ARBA00013368"/>
    </source>
</evidence>
<gene>
    <name evidence="6" type="ORF">HMPREF1866_01785</name>
</gene>
<dbReference type="PANTHER" id="PTHR32114:SF2">
    <property type="entry name" value="ABC TRANSPORTER ABCH.3"/>
    <property type="match status" value="1"/>
</dbReference>
<dbReference type="OrthoDB" id="9795626at2"/>
<feature type="coiled-coil region" evidence="4">
    <location>
        <begin position="214"/>
        <end position="287"/>
    </location>
</feature>
<evidence type="ECO:0000256" key="1">
    <source>
        <dbReference type="ARBA" id="ARBA00006930"/>
    </source>
</evidence>
<dbReference type="GO" id="GO:0006302">
    <property type="term" value="P:double-strand break repair"/>
    <property type="evidence" value="ECO:0007669"/>
    <property type="project" value="InterPro"/>
</dbReference>
<feature type="domain" description="Rad50/SbcC-type AAA" evidence="5">
    <location>
        <begin position="5"/>
        <end position="279"/>
    </location>
</feature>
<evidence type="ECO:0000313" key="7">
    <source>
        <dbReference type="Proteomes" id="UP000070394"/>
    </source>
</evidence>
<dbReference type="Pfam" id="PF13476">
    <property type="entry name" value="AAA_23"/>
    <property type="match status" value="1"/>
</dbReference>
<proteinExistence type="inferred from homology"/>
<evidence type="ECO:0000256" key="4">
    <source>
        <dbReference type="SAM" id="Coils"/>
    </source>
</evidence>
<comment type="caution">
    <text evidence="6">The sequence shown here is derived from an EMBL/GenBank/DDBJ whole genome shotgun (WGS) entry which is preliminary data.</text>
</comment>
<sequence>MKINKVKLHNFSSYEGTNEFDFEITYKEKNIVLIGGKNGAGKTSLFTAIKVALYGPLAYGYVGVNNHYISKIKDLINSKAFQQDVVESEVQITLQLKIEREIRNFVITRKWDYTNQKLTEEYTVARDGKLLNDQELSYFENYLRSIVPPDLFEFFLFDGEEVCNVFSTSAYNTYVKNAVFTLCGMDVFEIIRKFTRGYISKNNSSDDDTAYDVYETARQQVELLEEEKEQLEVVLDNLSVELEDIDVQLTELATAFKNAGGISQKEKKKLEEEFNQAEKVKTETLTNIKLFVEGLMPFYILRDFTEPIMSQLDFEEKEEIFYYVQSKLKRNTISEVLKGDVPEEKVDLLMEQLLSTFRPKGFKEDMEMMFDLSKEDIGRVNGIVSALEDFDTSAMIEIVNKRRAASERTAEINRILKNSMSEEDVNSYARKENEILKKKDELNSQLYETQHRLEELSRELQIQEQTRDKAMQSLKENAQNKHVYELSSGISAMMEQFLEEKAVSIRKSLEKSIVKKLKAIYRKNNLITHIEIGKNFDFNLYQDEEYSARELLTLYKNLGNAEFTNLIGTKGESKLIKLLDIDSINDLKNVTEVKIGQKPLLLYKKIELDRLSKGERQIFILALYWAIIEISGQNIPFVIDTPYARIDANHRREISEKFFPNISDQVIILSTDEEITEEYYKIVKPYVSKEYLLINDENENRTTITNNYFFEV</sequence>
<dbReference type="PATRIC" id="fig|467210.3.peg.1771"/>
<evidence type="ECO:0000256" key="2">
    <source>
        <dbReference type="ARBA" id="ARBA00011322"/>
    </source>
</evidence>
<evidence type="ECO:0000259" key="5">
    <source>
        <dbReference type="Pfam" id="PF13476"/>
    </source>
</evidence>
<dbReference type="PANTHER" id="PTHR32114">
    <property type="entry name" value="ABC TRANSPORTER ABCH.3"/>
    <property type="match status" value="1"/>
</dbReference>
<dbReference type="SUPFAM" id="SSF52540">
    <property type="entry name" value="P-loop containing nucleoside triphosphate hydrolases"/>
    <property type="match status" value="1"/>
</dbReference>
<feature type="coiled-coil region" evidence="4">
    <location>
        <begin position="439"/>
        <end position="473"/>
    </location>
</feature>
<dbReference type="Gene3D" id="3.40.50.300">
    <property type="entry name" value="P-loop containing nucleotide triphosphate hydrolases"/>
    <property type="match status" value="2"/>
</dbReference>
<dbReference type="RefSeq" id="WP_060931487.1">
    <property type="nucleotide sequence ID" value="NZ_KQ959833.1"/>
</dbReference>
<dbReference type="STRING" id="467210.HMPREF1866_01785"/>
<keyword evidence="7" id="KW-1185">Reference proteome</keyword>
<dbReference type="AlphaFoldDB" id="A0A133ZN58"/>
<dbReference type="EMBL" id="LSDA01000099">
    <property type="protein sequence ID" value="KXB56875.1"/>
    <property type="molecule type" value="Genomic_DNA"/>
</dbReference>
<name>A0A133ZN58_9FIRM</name>
<dbReference type="GO" id="GO:0016887">
    <property type="term" value="F:ATP hydrolysis activity"/>
    <property type="evidence" value="ECO:0007669"/>
    <property type="project" value="InterPro"/>
</dbReference>
<dbReference type="InterPro" id="IPR027417">
    <property type="entry name" value="P-loop_NTPase"/>
</dbReference>
<dbReference type="Proteomes" id="UP000070394">
    <property type="component" value="Unassembled WGS sequence"/>
</dbReference>
<dbReference type="InterPro" id="IPR038729">
    <property type="entry name" value="Rad50/SbcC_AAA"/>
</dbReference>
<organism evidence="6 7">
    <name type="scientific">Lachnoanaerobaculum saburreum</name>
    <dbReference type="NCBI Taxonomy" id="467210"/>
    <lineage>
        <taxon>Bacteria</taxon>
        <taxon>Bacillati</taxon>
        <taxon>Bacillota</taxon>
        <taxon>Clostridia</taxon>
        <taxon>Lachnospirales</taxon>
        <taxon>Lachnospiraceae</taxon>
        <taxon>Lachnoanaerobaculum</taxon>
    </lineage>
</organism>
<accession>A0A133ZN58</accession>